<feature type="binding site" evidence="2">
    <location>
        <position position="274"/>
    </location>
    <ligand>
        <name>ATP</name>
        <dbReference type="ChEBI" id="CHEBI:30616"/>
    </ligand>
</feature>
<dbReference type="InterPro" id="IPR000719">
    <property type="entry name" value="Prot_kinase_dom"/>
</dbReference>
<keyword evidence="2" id="KW-0067">ATP-binding</keyword>
<dbReference type="InterPro" id="IPR011009">
    <property type="entry name" value="Kinase-like_dom_sf"/>
</dbReference>
<proteinExistence type="predicted"/>
<dbReference type="InterPro" id="IPR020635">
    <property type="entry name" value="Tyr_kinase_cat_dom"/>
</dbReference>
<evidence type="ECO:0000313" key="6">
    <source>
        <dbReference type="WBParaSite" id="ALUE_0002222101-mRNA-1"/>
    </source>
</evidence>
<keyword evidence="3" id="KW-0460">Magnesium</keyword>
<dbReference type="WBParaSite" id="ALUE_0002222101-mRNA-1">
    <property type="protein sequence ID" value="ALUE_0002222101-mRNA-1"/>
    <property type="gene ID" value="ALUE_0002222101"/>
</dbReference>
<feature type="binding site" evidence="3">
    <location>
        <position position="288"/>
    </location>
    <ligand>
        <name>Mg(2+)</name>
        <dbReference type="ChEBI" id="CHEBI:18420"/>
    </ligand>
</feature>
<evidence type="ECO:0000313" key="5">
    <source>
        <dbReference type="Proteomes" id="UP000036681"/>
    </source>
</evidence>
<dbReference type="GO" id="GO:0007169">
    <property type="term" value="P:cell surface receptor protein tyrosine kinase signaling pathway"/>
    <property type="evidence" value="ECO:0007669"/>
    <property type="project" value="TreeGrafter"/>
</dbReference>
<dbReference type="InterPro" id="IPR050122">
    <property type="entry name" value="RTK"/>
</dbReference>
<feature type="binding site" evidence="2">
    <location>
        <position position="151"/>
    </location>
    <ligand>
        <name>ATP</name>
        <dbReference type="ChEBI" id="CHEBI:30616"/>
    </ligand>
</feature>
<dbReference type="GO" id="GO:0046872">
    <property type="term" value="F:metal ion binding"/>
    <property type="evidence" value="ECO:0007669"/>
    <property type="project" value="UniProtKB-KW"/>
</dbReference>
<evidence type="ECO:0000259" key="4">
    <source>
        <dbReference type="PROSITE" id="PS50011"/>
    </source>
</evidence>
<dbReference type="SMART" id="SM00219">
    <property type="entry name" value="TyrKc"/>
    <property type="match status" value="1"/>
</dbReference>
<dbReference type="InterPro" id="IPR008266">
    <property type="entry name" value="Tyr_kinase_AS"/>
</dbReference>
<protein>
    <submittedName>
        <fullName evidence="6">Protein kinase domain-containing protein</fullName>
    </submittedName>
</protein>
<dbReference type="CDD" id="cd00192">
    <property type="entry name" value="PTKc"/>
    <property type="match status" value="1"/>
</dbReference>
<dbReference type="GO" id="GO:0043235">
    <property type="term" value="C:receptor complex"/>
    <property type="evidence" value="ECO:0007669"/>
    <property type="project" value="TreeGrafter"/>
</dbReference>
<dbReference type="Gene3D" id="1.10.510.10">
    <property type="entry name" value="Transferase(Phosphotransferase) domain 1"/>
    <property type="match status" value="1"/>
</dbReference>
<sequence length="380" mass="43309">MAIIFLFIGAFICYIHRKQKQKIKMNQFKLQQLKLEIGQRYTDFPRKQDLWELERRNLIIYDDKKLGSGAFGAVYMGRLIGVAKGHKDAQSTLGINLMRAENCDVAVKMLPGAFGAVYMGRLIGVAKGHKDAQSTLGINLMRAENCDVAVKMLPEYADQISKSEFLKEISLMKTLGYHERLVNMLACITDSEPYCLIVEYCSDGDLLHFLRERCNYMLKLTDMQIDYDNPKSEADFDIDMIITLKQLLMFAVQISYGLEYLSQKGFVHRDVAARNILVHEKTNAKIGDFGLCRYIYAESANYKGKGGRLPVKWMSPEAIKHYEFTTKSDVWSFGILMFEIITLGGSPYPGVQPDDMMDHLDAGERMEKPDNCPDNLFVAF</sequence>
<reference evidence="6" key="1">
    <citation type="submission" date="2017-02" db="UniProtKB">
        <authorList>
            <consortium name="WormBaseParasite"/>
        </authorList>
    </citation>
    <scope>IDENTIFICATION</scope>
</reference>
<feature type="domain" description="Protein kinase" evidence="4">
    <location>
        <begin position="60"/>
        <end position="380"/>
    </location>
</feature>
<dbReference type="InterPro" id="IPR001245">
    <property type="entry name" value="Ser-Thr/Tyr_kinase_cat_dom"/>
</dbReference>
<accession>A0A0M3ITZ3</accession>
<keyword evidence="2" id="KW-0547">Nucleotide-binding</keyword>
<feature type="active site" description="Proton acceptor" evidence="1">
    <location>
        <position position="270"/>
    </location>
</feature>
<dbReference type="GO" id="GO:0005524">
    <property type="term" value="F:ATP binding"/>
    <property type="evidence" value="ECO:0007669"/>
    <property type="project" value="UniProtKB-KW"/>
</dbReference>
<evidence type="ECO:0000256" key="3">
    <source>
        <dbReference type="PIRSR" id="PIRSR000615-3"/>
    </source>
</evidence>
<evidence type="ECO:0000256" key="2">
    <source>
        <dbReference type="PIRSR" id="PIRSR000615-2"/>
    </source>
</evidence>
<dbReference type="PROSITE" id="PS50011">
    <property type="entry name" value="PROTEIN_KINASE_DOM"/>
    <property type="match status" value="1"/>
</dbReference>
<dbReference type="SUPFAM" id="SSF56112">
    <property type="entry name" value="Protein kinase-like (PK-like)"/>
    <property type="match status" value="1"/>
</dbReference>
<name>A0A0M3ITZ3_ASCLU</name>
<dbReference type="GO" id="GO:0004714">
    <property type="term" value="F:transmembrane receptor protein tyrosine kinase activity"/>
    <property type="evidence" value="ECO:0007669"/>
    <property type="project" value="TreeGrafter"/>
</dbReference>
<dbReference type="FunFam" id="1.10.510.10:FF:000994">
    <property type="entry name" value="Hypoxia Inhibited Receptor tyrosine kinase"/>
    <property type="match status" value="1"/>
</dbReference>
<dbReference type="PIRSF" id="PIRSF000615">
    <property type="entry name" value="TyrPK_CSF1-R"/>
    <property type="match status" value="1"/>
</dbReference>
<dbReference type="Proteomes" id="UP000036681">
    <property type="component" value="Unplaced"/>
</dbReference>
<keyword evidence="5" id="KW-1185">Reference proteome</keyword>
<keyword evidence="3" id="KW-0479">Metal-binding</keyword>
<dbReference type="PANTHER" id="PTHR24416:SF583">
    <property type="entry name" value="RECEPTOR PROTEIN-TYROSINE KINASE"/>
    <property type="match status" value="1"/>
</dbReference>
<feature type="binding site" evidence="3">
    <location>
        <position position="275"/>
    </location>
    <ligand>
        <name>Mg(2+)</name>
        <dbReference type="ChEBI" id="CHEBI:18420"/>
    </ligand>
</feature>
<feature type="binding site" evidence="2">
    <location>
        <begin position="199"/>
        <end position="205"/>
    </location>
    <ligand>
        <name>ATP</name>
        <dbReference type="ChEBI" id="CHEBI:30616"/>
    </ligand>
</feature>
<dbReference type="GO" id="GO:0005886">
    <property type="term" value="C:plasma membrane"/>
    <property type="evidence" value="ECO:0007669"/>
    <property type="project" value="TreeGrafter"/>
</dbReference>
<evidence type="ECO:0000256" key="1">
    <source>
        <dbReference type="PIRSR" id="PIRSR000615-1"/>
    </source>
</evidence>
<dbReference type="Gene3D" id="3.30.200.20">
    <property type="entry name" value="Phosphorylase Kinase, domain 1"/>
    <property type="match status" value="2"/>
</dbReference>
<dbReference type="AlphaFoldDB" id="A0A0M3ITZ3"/>
<dbReference type="Pfam" id="PF07714">
    <property type="entry name" value="PK_Tyr_Ser-Thr"/>
    <property type="match status" value="1"/>
</dbReference>
<dbReference type="PANTHER" id="PTHR24416">
    <property type="entry name" value="TYROSINE-PROTEIN KINASE RECEPTOR"/>
    <property type="match status" value="1"/>
</dbReference>
<dbReference type="PRINTS" id="PR00109">
    <property type="entry name" value="TYRKINASE"/>
</dbReference>
<dbReference type="PROSITE" id="PS00109">
    <property type="entry name" value="PROTEIN_KINASE_TYR"/>
    <property type="match status" value="1"/>
</dbReference>
<organism evidence="5 6">
    <name type="scientific">Ascaris lumbricoides</name>
    <name type="common">Giant roundworm</name>
    <dbReference type="NCBI Taxonomy" id="6252"/>
    <lineage>
        <taxon>Eukaryota</taxon>
        <taxon>Metazoa</taxon>
        <taxon>Ecdysozoa</taxon>
        <taxon>Nematoda</taxon>
        <taxon>Chromadorea</taxon>
        <taxon>Rhabditida</taxon>
        <taxon>Spirurina</taxon>
        <taxon>Ascaridomorpha</taxon>
        <taxon>Ascaridoidea</taxon>
        <taxon>Ascarididae</taxon>
        <taxon>Ascaris</taxon>
    </lineage>
</organism>